<evidence type="ECO:0000313" key="2">
    <source>
        <dbReference type="Proteomes" id="UP000267821"/>
    </source>
</evidence>
<dbReference type="AlphaFoldDB" id="A0A3N4LVU0"/>
<evidence type="ECO:0000313" key="1">
    <source>
        <dbReference type="EMBL" id="RPB27016.1"/>
    </source>
</evidence>
<sequence>MPISLLLLTLNIEIRSPVYFHFCLSRWGRRVYIFLQEKNTTINPLPIHNPPPKKKTIHPHPSLPFLQIKLNYYLPPYIPYTYMYIATSSSPPSSSVTLNFMHFNYVVFRVTSAD</sequence>
<protein>
    <submittedName>
        <fullName evidence="1">Uncharacterized protein</fullName>
    </submittedName>
</protein>
<dbReference type="Proteomes" id="UP000267821">
    <property type="component" value="Unassembled WGS sequence"/>
</dbReference>
<reference evidence="1 2" key="1">
    <citation type="journal article" date="2018" name="Nat. Ecol. Evol.">
        <title>Pezizomycetes genomes reveal the molecular basis of ectomycorrhizal truffle lifestyle.</title>
        <authorList>
            <person name="Murat C."/>
            <person name="Payen T."/>
            <person name="Noel B."/>
            <person name="Kuo A."/>
            <person name="Morin E."/>
            <person name="Chen J."/>
            <person name="Kohler A."/>
            <person name="Krizsan K."/>
            <person name="Balestrini R."/>
            <person name="Da Silva C."/>
            <person name="Montanini B."/>
            <person name="Hainaut M."/>
            <person name="Levati E."/>
            <person name="Barry K.W."/>
            <person name="Belfiori B."/>
            <person name="Cichocki N."/>
            <person name="Clum A."/>
            <person name="Dockter R.B."/>
            <person name="Fauchery L."/>
            <person name="Guy J."/>
            <person name="Iotti M."/>
            <person name="Le Tacon F."/>
            <person name="Lindquist E.A."/>
            <person name="Lipzen A."/>
            <person name="Malagnac F."/>
            <person name="Mello A."/>
            <person name="Molinier V."/>
            <person name="Miyauchi S."/>
            <person name="Poulain J."/>
            <person name="Riccioni C."/>
            <person name="Rubini A."/>
            <person name="Sitrit Y."/>
            <person name="Splivallo R."/>
            <person name="Traeger S."/>
            <person name="Wang M."/>
            <person name="Zifcakova L."/>
            <person name="Wipf D."/>
            <person name="Zambonelli A."/>
            <person name="Paolocci F."/>
            <person name="Nowrousian M."/>
            <person name="Ottonello S."/>
            <person name="Baldrian P."/>
            <person name="Spatafora J.W."/>
            <person name="Henrissat B."/>
            <person name="Nagy L.G."/>
            <person name="Aury J.M."/>
            <person name="Wincker P."/>
            <person name="Grigoriev I.V."/>
            <person name="Bonfante P."/>
            <person name="Martin F.M."/>
        </authorList>
    </citation>
    <scope>NUCLEOTIDE SEQUENCE [LARGE SCALE GENOMIC DNA]</scope>
    <source>
        <strain evidence="1 2">ATCC MYA-4762</strain>
    </source>
</reference>
<organism evidence="1 2">
    <name type="scientific">Terfezia boudieri ATCC MYA-4762</name>
    <dbReference type="NCBI Taxonomy" id="1051890"/>
    <lineage>
        <taxon>Eukaryota</taxon>
        <taxon>Fungi</taxon>
        <taxon>Dikarya</taxon>
        <taxon>Ascomycota</taxon>
        <taxon>Pezizomycotina</taxon>
        <taxon>Pezizomycetes</taxon>
        <taxon>Pezizales</taxon>
        <taxon>Pezizaceae</taxon>
        <taxon>Terfezia</taxon>
    </lineage>
</organism>
<dbReference type="InParanoid" id="A0A3N4LVU0"/>
<gene>
    <name evidence="1" type="ORF">L211DRAFT_602765</name>
</gene>
<keyword evidence="2" id="KW-1185">Reference proteome</keyword>
<dbReference type="EMBL" id="ML121532">
    <property type="protein sequence ID" value="RPB27016.1"/>
    <property type="molecule type" value="Genomic_DNA"/>
</dbReference>
<proteinExistence type="predicted"/>
<name>A0A3N4LVU0_9PEZI</name>
<accession>A0A3N4LVU0</accession>